<accession>I0AFP2</accession>
<protein>
    <recommendedName>
        <fullName evidence="4">Mu-like prophage I protein</fullName>
    </recommendedName>
</protein>
<gene>
    <name evidence="2" type="ordered locus">IALB_0085</name>
</gene>
<keyword evidence="1" id="KW-0175">Coiled coil</keyword>
<sequence>MKWFAIFKTGKHTDSSGNEKQWTEKDLDKIVETYDPSKHEAPIVIGHPKSNAPAFGWVDKLKRVGDTLYALPKQLANEFVEMVNKGLFKKRSISLYPDGTLRHIGFLGAQPPAVKGLPDVEFKDDDQSATIEGEQFTDLEDAGDQKSDNEKIKELQKQIDIYQKQLSDMLAKEREFEQLQSKYAEIIVEKNRLEAELNKQKRESEEKEFEEYLDKAISDGRLLPKMKDPITKIFKIISLTPEFEFSEGVKTQSTDVIKEFIEKMPKLIDFMPKLIDFKEHKDQKSQAFDNEPVSKIVAEEIRKQMGNK</sequence>
<proteinExistence type="predicted"/>
<dbReference type="EMBL" id="CP003418">
    <property type="protein sequence ID" value="AFH47799.1"/>
    <property type="molecule type" value="Genomic_DNA"/>
</dbReference>
<dbReference type="STRING" id="945713.IALB_0085"/>
<dbReference type="KEGG" id="ial:IALB_0085"/>
<dbReference type="OrthoDB" id="9816412at2"/>
<evidence type="ECO:0000313" key="2">
    <source>
        <dbReference type="EMBL" id="AFH47799.1"/>
    </source>
</evidence>
<dbReference type="RefSeq" id="WP_014558959.1">
    <property type="nucleotide sequence ID" value="NC_017464.1"/>
</dbReference>
<evidence type="ECO:0000256" key="1">
    <source>
        <dbReference type="SAM" id="Coils"/>
    </source>
</evidence>
<reference evidence="2 3" key="1">
    <citation type="journal article" date="2012" name="Front. Microbiol.">
        <title>Complete genome of Ignavibacterium album, a metabolically versatile, flagellated, facultative anaerobe from the phylum Chlorobi.</title>
        <authorList>
            <person name="Liu Z."/>
            <person name="Frigaard N.-U."/>
            <person name="Vogl K."/>
            <person name="Iino T."/>
            <person name="Ohkuma M."/>
            <person name="Overmann J."/>
            <person name="Bryant D.A."/>
        </authorList>
    </citation>
    <scope>NUCLEOTIDE SEQUENCE [LARGE SCALE GENOMIC DNA]</scope>
    <source>
        <strain evidence="3">DSM 19864 / JCM 16511 / NBRC 101810 / Mat9-16</strain>
    </source>
</reference>
<dbReference type="PATRIC" id="fig|945713.3.peg.85"/>
<dbReference type="eggNOG" id="COG4388">
    <property type="taxonomic scope" value="Bacteria"/>
</dbReference>
<dbReference type="Proteomes" id="UP000007394">
    <property type="component" value="Chromosome"/>
</dbReference>
<keyword evidence="3" id="KW-1185">Reference proteome</keyword>
<dbReference type="HOGENOM" id="CLU_058178_0_0_10"/>
<dbReference type="AlphaFoldDB" id="I0AFP2"/>
<organism evidence="2 3">
    <name type="scientific">Ignavibacterium album (strain DSM 19864 / JCM 16511 / NBRC 101810 / Mat9-16)</name>
    <dbReference type="NCBI Taxonomy" id="945713"/>
    <lineage>
        <taxon>Bacteria</taxon>
        <taxon>Pseudomonadati</taxon>
        <taxon>Ignavibacteriota</taxon>
        <taxon>Ignavibacteria</taxon>
        <taxon>Ignavibacteriales</taxon>
        <taxon>Ignavibacteriaceae</taxon>
        <taxon>Ignavibacterium</taxon>
    </lineage>
</organism>
<feature type="coiled-coil region" evidence="1">
    <location>
        <begin position="145"/>
        <end position="210"/>
    </location>
</feature>
<evidence type="ECO:0000313" key="3">
    <source>
        <dbReference type="Proteomes" id="UP000007394"/>
    </source>
</evidence>
<evidence type="ECO:0008006" key="4">
    <source>
        <dbReference type="Google" id="ProtNLM"/>
    </source>
</evidence>
<name>I0AFP2_IGNAJ</name>